<dbReference type="RefSeq" id="WP_345588966.1">
    <property type="nucleotide sequence ID" value="NZ_BAABJG010000015.1"/>
</dbReference>
<evidence type="ECO:0000313" key="4">
    <source>
        <dbReference type="Proteomes" id="UP001597180"/>
    </source>
</evidence>
<evidence type="ECO:0000256" key="1">
    <source>
        <dbReference type="ARBA" id="ARBA00022737"/>
    </source>
</evidence>
<reference evidence="4" key="1">
    <citation type="journal article" date="2019" name="Int. J. Syst. Evol. Microbiol.">
        <title>The Global Catalogue of Microorganisms (GCM) 10K type strain sequencing project: providing services to taxonomists for standard genome sequencing and annotation.</title>
        <authorList>
            <consortium name="The Broad Institute Genomics Platform"/>
            <consortium name="The Broad Institute Genome Sequencing Center for Infectious Disease"/>
            <person name="Wu L."/>
            <person name="Ma J."/>
        </authorList>
    </citation>
    <scope>NUCLEOTIDE SEQUENCE [LARGE SCALE GENOMIC DNA]</scope>
    <source>
        <strain evidence="4">CCUG 53270</strain>
    </source>
</reference>
<dbReference type="Gene3D" id="2.120.10.30">
    <property type="entry name" value="TolB, C-terminal domain"/>
    <property type="match status" value="2"/>
</dbReference>
<evidence type="ECO:0000313" key="3">
    <source>
        <dbReference type="EMBL" id="MFD1223005.1"/>
    </source>
</evidence>
<keyword evidence="4" id="KW-1185">Reference proteome</keyword>
<dbReference type="PROSITE" id="PS51125">
    <property type="entry name" value="NHL"/>
    <property type="match status" value="2"/>
</dbReference>
<dbReference type="Pfam" id="PF17170">
    <property type="entry name" value="DUF5128"/>
    <property type="match status" value="1"/>
</dbReference>
<feature type="repeat" description="NHL" evidence="2">
    <location>
        <begin position="160"/>
        <end position="199"/>
    </location>
</feature>
<dbReference type="PANTHER" id="PTHR24104">
    <property type="entry name" value="E3 UBIQUITIN-PROTEIN LIGASE NHLRC1-RELATED"/>
    <property type="match status" value="1"/>
</dbReference>
<protein>
    <submittedName>
        <fullName evidence="3">6-bladed beta-propeller</fullName>
    </submittedName>
</protein>
<keyword evidence="1" id="KW-0677">Repeat</keyword>
<dbReference type="Proteomes" id="UP001597180">
    <property type="component" value="Unassembled WGS sequence"/>
</dbReference>
<gene>
    <name evidence="3" type="ORF">ACFQ4B_23070</name>
</gene>
<name>A0ABW3UU15_9BACL</name>
<dbReference type="InterPro" id="IPR050952">
    <property type="entry name" value="TRIM-NHL_E3_ligases"/>
</dbReference>
<accession>A0ABW3UU15</accession>
<comment type="caution">
    <text evidence="3">The sequence shown here is derived from an EMBL/GenBank/DDBJ whole genome shotgun (WGS) entry which is preliminary data.</text>
</comment>
<dbReference type="PANTHER" id="PTHR24104:SF25">
    <property type="entry name" value="PROTEIN LIN-41"/>
    <property type="match status" value="1"/>
</dbReference>
<dbReference type="InterPro" id="IPR001258">
    <property type="entry name" value="NHL_repeat"/>
</dbReference>
<evidence type="ECO:0000256" key="2">
    <source>
        <dbReference type="PROSITE-ProRule" id="PRU00504"/>
    </source>
</evidence>
<sequence length="279" mass="30967">MASPDKLVRIGDILYKIERPWSLLKPDHAAIQSISHLTVDESGRLYVLRREDPFLLIFAPDGTLLDEWRNKDTDGGHYVHVSTQGNVYIADWHHHRILVYNPQGELLQAIGDGLPGFNAPFNHPTDIATTDDGQLFISDGYGNSNVHHFDAAGNHIKTWGGPGKGPGQFSTPHAIALDGQGRLWVTDRENNRVQLFDLEGTYVKEIGDLYHPMDIFIDRKGLVYVTDQTPRLSVYSPEGELVARNKPASLAHGVAVDPDGIIYLADLSPNLILRLVPLS</sequence>
<organism evidence="3 4">
    <name type="scientific">Paenibacillus vulneris</name>
    <dbReference type="NCBI Taxonomy" id="1133364"/>
    <lineage>
        <taxon>Bacteria</taxon>
        <taxon>Bacillati</taxon>
        <taxon>Bacillota</taxon>
        <taxon>Bacilli</taxon>
        <taxon>Bacillales</taxon>
        <taxon>Paenibacillaceae</taxon>
        <taxon>Paenibacillus</taxon>
    </lineage>
</organism>
<feature type="repeat" description="NHL" evidence="2">
    <location>
        <begin position="108"/>
        <end position="152"/>
    </location>
</feature>
<dbReference type="InterPro" id="IPR011042">
    <property type="entry name" value="6-blade_b-propeller_TolB-like"/>
</dbReference>
<dbReference type="EMBL" id="JBHTLU010000031">
    <property type="protein sequence ID" value="MFD1223005.1"/>
    <property type="molecule type" value="Genomic_DNA"/>
</dbReference>
<dbReference type="SUPFAM" id="SSF101898">
    <property type="entry name" value="NHL repeat"/>
    <property type="match status" value="1"/>
</dbReference>
<proteinExistence type="predicted"/>